<dbReference type="InterPro" id="IPR008972">
    <property type="entry name" value="Cupredoxin"/>
</dbReference>
<dbReference type="SUPFAM" id="SSF63829">
    <property type="entry name" value="Calcium-dependent phosphotriesterase"/>
    <property type="match status" value="1"/>
</dbReference>
<feature type="region of interest" description="Disordered" evidence="5">
    <location>
        <begin position="1119"/>
        <end position="1158"/>
    </location>
</feature>
<dbReference type="RefSeq" id="WP_007416881.1">
    <property type="nucleotide sequence ID" value="NZ_ABOX02000033.1"/>
</dbReference>
<dbReference type="STRING" id="320771.Cflav_PD2162"/>
<dbReference type="PANTHER" id="PTHR33546">
    <property type="entry name" value="LARGE, MULTIFUNCTIONAL SECRETED PROTEIN-RELATED"/>
    <property type="match status" value="1"/>
</dbReference>
<feature type="domain" description="Fucolectin tachylectin-4 pentraxin-1" evidence="7">
    <location>
        <begin position="1113"/>
        <end position="1241"/>
    </location>
</feature>
<dbReference type="SMART" id="SM00607">
    <property type="entry name" value="FTP"/>
    <property type="match status" value="1"/>
</dbReference>
<gene>
    <name evidence="8" type="ORF">Cflav_PD2162</name>
</gene>
<feature type="signal peptide" evidence="6">
    <location>
        <begin position="1"/>
        <end position="20"/>
    </location>
</feature>
<dbReference type="NCBIfam" id="TIGR02604">
    <property type="entry name" value="Piru_Ver_Nterm"/>
    <property type="match status" value="1"/>
</dbReference>
<evidence type="ECO:0000256" key="2">
    <source>
        <dbReference type="ARBA" id="ARBA00022837"/>
    </source>
</evidence>
<dbReference type="Proteomes" id="UP000003688">
    <property type="component" value="Unassembled WGS sequence"/>
</dbReference>
<dbReference type="OrthoDB" id="174301at2"/>
<dbReference type="InterPro" id="IPR055557">
    <property type="entry name" value="DUF7133"/>
</dbReference>
<name>B9XM42_PEDPL</name>
<evidence type="ECO:0000256" key="1">
    <source>
        <dbReference type="ARBA" id="ARBA00022723"/>
    </source>
</evidence>
<evidence type="ECO:0000259" key="7">
    <source>
        <dbReference type="SMART" id="SM00607"/>
    </source>
</evidence>
<dbReference type="Pfam" id="PF13646">
    <property type="entry name" value="HEAT_2"/>
    <property type="match status" value="1"/>
</dbReference>
<keyword evidence="3" id="KW-0186">Copper</keyword>
<dbReference type="InterPro" id="IPR000923">
    <property type="entry name" value="BlueCu_1"/>
</dbReference>
<keyword evidence="9" id="KW-1185">Reference proteome</keyword>
<accession>B9XM42</accession>
<keyword evidence="2" id="KW-0106">Calcium</keyword>
<dbReference type="CDD" id="cd01834">
    <property type="entry name" value="SGNH_hydrolase_like_2"/>
    <property type="match status" value="1"/>
</dbReference>
<dbReference type="Pfam" id="PF13472">
    <property type="entry name" value="Lipase_GDSL_2"/>
    <property type="match status" value="1"/>
</dbReference>
<keyword evidence="4" id="KW-1015">Disulfide bond</keyword>
<dbReference type="InterPro" id="IPR013830">
    <property type="entry name" value="SGNH_hydro"/>
</dbReference>
<dbReference type="Gene3D" id="2.120.10.30">
    <property type="entry name" value="TolB, C-terminal domain"/>
    <property type="match status" value="1"/>
</dbReference>
<dbReference type="SUPFAM" id="SSF49785">
    <property type="entry name" value="Galactose-binding domain-like"/>
    <property type="match status" value="1"/>
</dbReference>
<dbReference type="InterPro" id="IPR016024">
    <property type="entry name" value="ARM-type_fold"/>
</dbReference>
<dbReference type="GO" id="GO:0009055">
    <property type="term" value="F:electron transfer activity"/>
    <property type="evidence" value="ECO:0007669"/>
    <property type="project" value="InterPro"/>
</dbReference>
<feature type="chain" id="PRO_5002893101" evidence="6">
    <location>
        <begin position="21"/>
        <end position="1490"/>
    </location>
</feature>
<evidence type="ECO:0000313" key="8">
    <source>
        <dbReference type="EMBL" id="EEF59035.1"/>
    </source>
</evidence>
<dbReference type="GO" id="GO:0005507">
    <property type="term" value="F:copper ion binding"/>
    <property type="evidence" value="ECO:0007669"/>
    <property type="project" value="InterPro"/>
</dbReference>
<keyword evidence="6" id="KW-0732">Signal</keyword>
<evidence type="ECO:0000256" key="6">
    <source>
        <dbReference type="SAM" id="SignalP"/>
    </source>
</evidence>
<dbReference type="Pfam" id="PF00127">
    <property type="entry name" value="Copper-bind"/>
    <property type="match status" value="1"/>
</dbReference>
<dbReference type="PANTHER" id="PTHR33546:SF1">
    <property type="entry name" value="LARGE, MULTIFUNCTIONAL SECRETED PROTEIN"/>
    <property type="match status" value="1"/>
</dbReference>
<dbReference type="Gene3D" id="2.60.120.260">
    <property type="entry name" value="Galactose-binding domain-like"/>
    <property type="match status" value="1"/>
</dbReference>
<dbReference type="GO" id="GO:0016788">
    <property type="term" value="F:hydrolase activity, acting on ester bonds"/>
    <property type="evidence" value="ECO:0007669"/>
    <property type="project" value="UniProtKB-ARBA"/>
</dbReference>
<proteinExistence type="predicted"/>
<dbReference type="SUPFAM" id="SSF52266">
    <property type="entry name" value="SGNH hydrolase"/>
    <property type="match status" value="1"/>
</dbReference>
<dbReference type="EMBL" id="ABOX02000033">
    <property type="protein sequence ID" value="EEF59035.1"/>
    <property type="molecule type" value="Genomic_DNA"/>
</dbReference>
<dbReference type="Gene3D" id="3.40.50.1110">
    <property type="entry name" value="SGNH hydrolase"/>
    <property type="match status" value="1"/>
</dbReference>
<evidence type="ECO:0000313" key="9">
    <source>
        <dbReference type="Proteomes" id="UP000003688"/>
    </source>
</evidence>
<dbReference type="Gene3D" id="2.60.40.420">
    <property type="entry name" value="Cupredoxins - blue copper proteins"/>
    <property type="match status" value="1"/>
</dbReference>
<reference evidence="8 9" key="1">
    <citation type="journal article" date="2011" name="J. Bacteriol.">
        <title>Genome sequence of 'Pedosphaera parvula' Ellin514, an aerobic Verrucomicrobial isolate from pasture soil.</title>
        <authorList>
            <person name="Kant R."/>
            <person name="van Passel M.W."/>
            <person name="Sangwan P."/>
            <person name="Palva A."/>
            <person name="Lucas S."/>
            <person name="Copeland A."/>
            <person name="Lapidus A."/>
            <person name="Glavina Del Rio T."/>
            <person name="Dalin E."/>
            <person name="Tice H."/>
            <person name="Bruce D."/>
            <person name="Goodwin L."/>
            <person name="Pitluck S."/>
            <person name="Chertkov O."/>
            <person name="Larimer F.W."/>
            <person name="Land M.L."/>
            <person name="Hauser L."/>
            <person name="Brettin T.S."/>
            <person name="Detter J.C."/>
            <person name="Han S."/>
            <person name="de Vos W.M."/>
            <person name="Janssen P.H."/>
            <person name="Smidt H."/>
        </authorList>
    </citation>
    <scope>NUCLEOTIDE SEQUENCE [LARGE SCALE GENOMIC DNA]</scope>
    <source>
        <strain evidence="8 9">Ellin514</strain>
    </source>
</reference>
<dbReference type="SUPFAM" id="SSF48371">
    <property type="entry name" value="ARM repeat"/>
    <property type="match status" value="1"/>
</dbReference>
<dbReference type="SUPFAM" id="SSF49503">
    <property type="entry name" value="Cupredoxins"/>
    <property type="match status" value="1"/>
</dbReference>
<dbReference type="InterPro" id="IPR013428">
    <property type="entry name" value="Membrane-bound_put_N"/>
</dbReference>
<keyword evidence="1" id="KW-0479">Metal-binding</keyword>
<dbReference type="Pfam" id="PF22633">
    <property type="entry name" value="F5_F8_type_C_2"/>
    <property type="match status" value="1"/>
</dbReference>
<sequence length="1490" mass="164855" precursor="true">MKLKTLTILLIAFCASFTQAQPSSKLELKKGDHIAIIGNGLADRFQHSGWLETLIYSKYPQHDLVFRNLAVAGDEISVRNRSENFGSPDEWLKKTKADVILAFFGFNESFKGHDGVGKFKADLDKFLKDTLANDYSGKGHPRIVLFSPIACEKHQDSNLPDPIQNNANLQEYTAAMAEVARANGVQFIDLFGPSQHLYAEVGQRKQSLTVDGFHLSEAGDKLLADAMFQGLFGEKIPATSIELRTGNFERLRLAVNEKNAEWHARYRTVDGYNVYGGRSALAYEPGKGGFISDRNASAPYISNYRVMQEEMSQRDVLTANRDKRVWAVAKGGDLVVDDSNLPPVEKVRSNRPGSNPDESYPFLGGEAAIAKMTVHSGMKVNLFASEEQFPELANPVQMAWDTKGRLWVAAWRNYPERTPDSKVGDSLIILEDTNGDGKADKCTEFIGDLNAPTGFQFYKDGVLLMQAPDLWFVRDRNGDGKADWKERVLMGMDSADSHHTANAICLDPGGSIYLSDGVFHRSQVETAKGPVRNNDAAIYRYEPRTGRFETYVSYGFANPHGRVFDYWGNDLITDATGNNTYFGPAFSGHIDYPAKHSSMKEFWNRPSRPCPGTGIINSRHFPEEFQGNFMNLNVIGFQGIYLVKVTEEGSGLKGETQENLISSSDPNFRPSAVSIGPDGAIYFCDWQKPLIGHMQHHLRDPNRDHEHGRIYRITYEGRPLLKPAKIDGQPIPALLELLKEPENRTRELAKVELGKRNTKEVIAAVKKWVTKLDKNDPAYEHHIMEALWVHQWHNSVDADLLKRMLHSPEPRARAAAGRVLCYWRDRVPEAITLFKSLADDENPRVRLEAVRAASFFQTAESVDVALTALKHPTDYYLDYTLHETLRQLDPVWHKAIAAGQPLAADNPDGLKYLLRSINTPELMKLPRTRGVLEALFARPDAADPDRLAALTEIAKARQTTRVSVLLGAIDSANETDSPAAAGFARLLPWQLPDELKAERAHLTKLTSAKSSMEVRQAAWAGLALADNSFDTVWSAASKSPAALVDLLNGIPLLNDSDFRAKAYGKVKPLLTELPADLQTLAKDSQNFSGRFVRIELPRRGTLTLAEVQVFSDGKNVALQGKAKQSSTTNGGEAARAIDGRTDGDFGSGTQTHSKENEDHPWWEVDLGSSQHIDSIVVWNRTEGEFGNRLEGFTLTVLGGDRREVFKKMENPAPIGSARIAIGGDPIGSIRRAAVRASVSMNFEPEAVFTALAGMIDRGEQVPAVAEGMRALPRASWPKPQAGSAATALVAWAKTVSAGDRTSQDYVQTVQLASDLAGLLPAEKAAELRKDLRELRVSVFVIRTVREQMRYDSPRLVVEAGKPFEIIFENGDFMPHNFVIVKPGTREKVGNAAATMKPDELDGEGRAYIPKTADILAATKLLESGQKATLKLTAPVIEGDHEYVCTFPGHYQVMWGQLVVTKDVEAYLQAHPEATLPVAATSSEHVHHHDQ</sequence>
<dbReference type="CDD" id="cd04233">
    <property type="entry name" value="Auracyanin"/>
    <property type="match status" value="1"/>
</dbReference>
<protein>
    <submittedName>
        <fullName evidence="8">Membrane-bound dehydrogenase domain protein</fullName>
    </submittedName>
</protein>
<comment type="caution">
    <text evidence="8">The sequence shown here is derived from an EMBL/GenBank/DDBJ whole genome shotgun (WGS) entry which is preliminary data.</text>
</comment>
<dbReference type="Pfam" id="PF23500">
    <property type="entry name" value="DUF7133"/>
    <property type="match status" value="2"/>
</dbReference>
<dbReference type="InterPro" id="IPR011042">
    <property type="entry name" value="6-blade_b-propeller_TolB-like"/>
</dbReference>
<dbReference type="InterPro" id="IPR011989">
    <property type="entry name" value="ARM-like"/>
</dbReference>
<dbReference type="InterPro" id="IPR036514">
    <property type="entry name" value="SGNH_hydro_sf"/>
</dbReference>
<dbReference type="Gene3D" id="1.25.10.10">
    <property type="entry name" value="Leucine-rich Repeat Variant"/>
    <property type="match status" value="1"/>
</dbReference>
<evidence type="ECO:0000256" key="3">
    <source>
        <dbReference type="ARBA" id="ARBA00023008"/>
    </source>
</evidence>
<dbReference type="InterPro" id="IPR008979">
    <property type="entry name" value="Galactose-bd-like_sf"/>
</dbReference>
<evidence type="ECO:0000256" key="4">
    <source>
        <dbReference type="ARBA" id="ARBA00023157"/>
    </source>
</evidence>
<evidence type="ECO:0000256" key="5">
    <source>
        <dbReference type="SAM" id="MobiDB-lite"/>
    </source>
</evidence>
<organism evidence="8 9">
    <name type="scientific">Pedosphaera parvula (strain Ellin514)</name>
    <dbReference type="NCBI Taxonomy" id="320771"/>
    <lineage>
        <taxon>Bacteria</taxon>
        <taxon>Pseudomonadati</taxon>
        <taxon>Verrucomicrobiota</taxon>
        <taxon>Pedosphaerae</taxon>
        <taxon>Pedosphaerales</taxon>
        <taxon>Pedosphaeraceae</taxon>
        <taxon>Pedosphaera</taxon>
    </lineage>
</organism>
<dbReference type="InterPro" id="IPR006585">
    <property type="entry name" value="FTP1"/>
</dbReference>